<sequence>MFTLKNAFVAILALAGIVATVPVNDPESVTINATDFWQDESVEHNLMVHLQIRVNRLRSMRLYHV</sequence>
<organism evidence="2 3">
    <name type="scientific">Pseudogymnoascus destructans (strain ATCC MYA-4855 / 20631-21)</name>
    <name type="common">Bat white-nose syndrome fungus</name>
    <name type="synonym">Geomyces destructans</name>
    <dbReference type="NCBI Taxonomy" id="658429"/>
    <lineage>
        <taxon>Eukaryota</taxon>
        <taxon>Fungi</taxon>
        <taxon>Dikarya</taxon>
        <taxon>Ascomycota</taxon>
        <taxon>Pezizomycotina</taxon>
        <taxon>Leotiomycetes</taxon>
        <taxon>Thelebolales</taxon>
        <taxon>Thelebolaceae</taxon>
        <taxon>Pseudogymnoascus</taxon>
    </lineage>
</organism>
<evidence type="ECO:0000313" key="3">
    <source>
        <dbReference type="Proteomes" id="UP000011064"/>
    </source>
</evidence>
<dbReference type="AlphaFoldDB" id="L8FN00"/>
<keyword evidence="3" id="KW-1185">Reference proteome</keyword>
<reference evidence="3" key="1">
    <citation type="submission" date="2010-09" db="EMBL/GenBank/DDBJ databases">
        <title>The genome sequence of Geomyces destructans 20631-21.</title>
        <authorList>
            <consortium name="The Broad Institute Genome Sequencing Platform"/>
            <person name="Cuomo C.A."/>
            <person name="Blehert D.S."/>
            <person name="Lorch J.M."/>
            <person name="Young S.K."/>
            <person name="Zeng Q."/>
            <person name="Gargeya S."/>
            <person name="Fitzgerald M."/>
            <person name="Haas B."/>
            <person name="Abouelleil A."/>
            <person name="Alvarado L."/>
            <person name="Arachchi H.M."/>
            <person name="Berlin A."/>
            <person name="Brown A."/>
            <person name="Chapman S.B."/>
            <person name="Chen Z."/>
            <person name="Dunbar C."/>
            <person name="Freedman E."/>
            <person name="Gearin G."/>
            <person name="Gellesch M."/>
            <person name="Goldberg J."/>
            <person name="Griggs A."/>
            <person name="Gujja S."/>
            <person name="Heiman D."/>
            <person name="Howarth C."/>
            <person name="Larson L."/>
            <person name="Lui A."/>
            <person name="MacDonald P.J.P."/>
            <person name="Montmayeur A."/>
            <person name="Murphy C."/>
            <person name="Neiman D."/>
            <person name="Pearson M."/>
            <person name="Priest M."/>
            <person name="Roberts A."/>
            <person name="Saif S."/>
            <person name="Shea T."/>
            <person name="Shenoy N."/>
            <person name="Sisk P."/>
            <person name="Stolte C."/>
            <person name="Sykes S."/>
            <person name="Wortman J."/>
            <person name="Nusbaum C."/>
            <person name="Birren B."/>
        </authorList>
    </citation>
    <scope>NUCLEOTIDE SEQUENCE [LARGE SCALE GENOMIC DNA]</scope>
    <source>
        <strain evidence="3">ATCC MYA-4855 / 20631-21</strain>
    </source>
</reference>
<dbReference type="VEuPathDB" id="FungiDB:GMDG_05097"/>
<proteinExistence type="predicted"/>
<evidence type="ECO:0000256" key="1">
    <source>
        <dbReference type="SAM" id="SignalP"/>
    </source>
</evidence>
<feature type="signal peptide" evidence="1">
    <location>
        <begin position="1"/>
        <end position="19"/>
    </location>
</feature>
<dbReference type="InParanoid" id="L8FN00"/>
<dbReference type="EMBL" id="GL573270">
    <property type="protein sequence ID" value="ELR01919.1"/>
    <property type="molecule type" value="Genomic_DNA"/>
</dbReference>
<dbReference type="HOGENOM" id="CLU_2850703_0_0_1"/>
<keyword evidence="1" id="KW-0732">Signal</keyword>
<accession>L8FN00</accession>
<gene>
    <name evidence="2" type="ORF">GMDG_05097</name>
</gene>
<name>L8FN00_PSED2</name>
<feature type="chain" id="PRO_5003989662" evidence="1">
    <location>
        <begin position="20"/>
        <end position="65"/>
    </location>
</feature>
<dbReference type="Proteomes" id="UP000011064">
    <property type="component" value="Unassembled WGS sequence"/>
</dbReference>
<protein>
    <submittedName>
        <fullName evidence="2">Uncharacterized protein</fullName>
    </submittedName>
</protein>
<evidence type="ECO:0000313" key="2">
    <source>
        <dbReference type="EMBL" id="ELR01919.1"/>
    </source>
</evidence>